<feature type="compositionally biased region" description="Low complexity" evidence="1">
    <location>
        <begin position="33"/>
        <end position="46"/>
    </location>
</feature>
<dbReference type="Gramene" id="OMERI12G05730.1">
    <property type="protein sequence ID" value="OMERI12G05730.1"/>
    <property type="gene ID" value="OMERI12G05730"/>
</dbReference>
<feature type="region of interest" description="Disordered" evidence="1">
    <location>
        <begin position="1"/>
        <end position="59"/>
    </location>
</feature>
<feature type="region of interest" description="Disordered" evidence="1">
    <location>
        <begin position="191"/>
        <end position="218"/>
    </location>
</feature>
<protein>
    <submittedName>
        <fullName evidence="2">Uncharacterized protein</fullName>
    </submittedName>
</protein>
<proteinExistence type="predicted"/>
<reference evidence="2" key="1">
    <citation type="submission" date="2015-04" db="UniProtKB">
        <authorList>
            <consortium name="EnsemblPlants"/>
        </authorList>
    </citation>
    <scope>IDENTIFICATION</scope>
</reference>
<evidence type="ECO:0000256" key="1">
    <source>
        <dbReference type="SAM" id="MobiDB-lite"/>
    </source>
</evidence>
<feature type="region of interest" description="Disordered" evidence="1">
    <location>
        <begin position="71"/>
        <end position="137"/>
    </location>
</feature>
<accession>A0A0E0FB56</accession>
<dbReference type="HOGENOM" id="CLU_1268661_0_0_1"/>
<sequence>MASANNGRLQKCEANPPPTLLSPRGGSGGDDLAAPSSPPSSSASPPAERHQQSRVAARTVAAGLLANFALGWPREPQGSGGGGEPDPRRLVGSGGVAADSGNGGGDRDSDGAGASRALRQAAVADGRGDDDYGRDGDDATVAVAETIDQAAARPDLTVPCLNMAPPHWIPGGGNVPKLGEAGGRWLQQEEDAGNRGDQWGVAGAKAGATWQGAGGSQS</sequence>
<keyword evidence="3" id="KW-1185">Reference proteome</keyword>
<evidence type="ECO:0000313" key="2">
    <source>
        <dbReference type="EnsemblPlants" id="OMERI12G05730.1"/>
    </source>
</evidence>
<organism evidence="2">
    <name type="scientific">Oryza meridionalis</name>
    <dbReference type="NCBI Taxonomy" id="40149"/>
    <lineage>
        <taxon>Eukaryota</taxon>
        <taxon>Viridiplantae</taxon>
        <taxon>Streptophyta</taxon>
        <taxon>Embryophyta</taxon>
        <taxon>Tracheophyta</taxon>
        <taxon>Spermatophyta</taxon>
        <taxon>Magnoliopsida</taxon>
        <taxon>Liliopsida</taxon>
        <taxon>Poales</taxon>
        <taxon>Poaceae</taxon>
        <taxon>BOP clade</taxon>
        <taxon>Oryzoideae</taxon>
        <taxon>Oryzeae</taxon>
        <taxon>Oryzinae</taxon>
        <taxon>Oryza</taxon>
    </lineage>
</organism>
<feature type="compositionally biased region" description="Basic and acidic residues" evidence="1">
    <location>
        <begin position="126"/>
        <end position="137"/>
    </location>
</feature>
<dbReference type="EnsemblPlants" id="OMERI12G05730.1">
    <property type="protein sequence ID" value="OMERI12G05730.1"/>
    <property type="gene ID" value="OMERI12G05730"/>
</dbReference>
<evidence type="ECO:0000313" key="3">
    <source>
        <dbReference type="Proteomes" id="UP000008021"/>
    </source>
</evidence>
<dbReference type="AlphaFoldDB" id="A0A0E0FB56"/>
<reference evidence="2" key="2">
    <citation type="submission" date="2018-05" db="EMBL/GenBank/DDBJ databases">
        <title>OmerRS3 (Oryza meridionalis Reference Sequence Version 3).</title>
        <authorList>
            <person name="Zhang J."/>
            <person name="Kudrna D."/>
            <person name="Lee S."/>
            <person name="Talag J."/>
            <person name="Welchert J."/>
            <person name="Wing R.A."/>
        </authorList>
    </citation>
    <scope>NUCLEOTIDE SEQUENCE [LARGE SCALE GENOMIC DNA]</scope>
    <source>
        <strain evidence="2">cv. OR44</strain>
    </source>
</reference>
<dbReference type="Proteomes" id="UP000008021">
    <property type="component" value="Chromosome 12"/>
</dbReference>
<name>A0A0E0FB56_9ORYZ</name>